<dbReference type="OrthoDB" id="531441at2759"/>
<protein>
    <submittedName>
        <fullName evidence="1">Uncharacterized protein</fullName>
    </submittedName>
</protein>
<reference evidence="1" key="1">
    <citation type="journal article" date="2020" name="bioRxiv">
        <title>Comparative genomics of Chlamydomonas.</title>
        <authorList>
            <person name="Craig R.J."/>
            <person name="Hasan A.R."/>
            <person name="Ness R.W."/>
            <person name="Keightley P.D."/>
        </authorList>
    </citation>
    <scope>NUCLEOTIDE SEQUENCE</scope>
    <source>
        <strain evidence="1">CCAP 11/70</strain>
    </source>
</reference>
<organism evidence="1 2">
    <name type="scientific">Edaphochlamys debaryana</name>
    <dbReference type="NCBI Taxonomy" id="47281"/>
    <lineage>
        <taxon>Eukaryota</taxon>
        <taxon>Viridiplantae</taxon>
        <taxon>Chlorophyta</taxon>
        <taxon>core chlorophytes</taxon>
        <taxon>Chlorophyceae</taxon>
        <taxon>CS clade</taxon>
        <taxon>Chlamydomonadales</taxon>
        <taxon>Chlamydomonadales incertae sedis</taxon>
        <taxon>Edaphochlamys</taxon>
    </lineage>
</organism>
<comment type="caution">
    <text evidence="1">The sequence shown here is derived from an EMBL/GenBank/DDBJ whole genome shotgun (WGS) entry which is preliminary data.</text>
</comment>
<name>A0A835XF57_9CHLO</name>
<proteinExistence type="predicted"/>
<evidence type="ECO:0000313" key="1">
    <source>
        <dbReference type="EMBL" id="KAG2482234.1"/>
    </source>
</evidence>
<sequence>MSWPAPSGPPPSLAMPPVQLPWASRERSKWAPPPINRNRRTSVRKAKYAAAMVAGVVVVDLAKRILNAIPVLGLFTKPILDLFPTILLGPALGAAAYYGHEQGDPLAARHVVAEKAQVVKREVDTVVRDLSEEVRARNAALARQMEGSQALVERTARVAAESVAEMERTVVPAMEQGFRTIEVKARQAFEDPNRPPR</sequence>
<accession>A0A835XF57</accession>
<gene>
    <name evidence="1" type="ORF">HYH03_018818</name>
</gene>
<keyword evidence="2" id="KW-1185">Reference proteome</keyword>
<dbReference type="EMBL" id="JAEHOE010000240">
    <property type="protein sequence ID" value="KAG2482234.1"/>
    <property type="molecule type" value="Genomic_DNA"/>
</dbReference>
<dbReference type="Proteomes" id="UP000612055">
    <property type="component" value="Unassembled WGS sequence"/>
</dbReference>
<evidence type="ECO:0000313" key="2">
    <source>
        <dbReference type="Proteomes" id="UP000612055"/>
    </source>
</evidence>
<dbReference type="AlphaFoldDB" id="A0A835XF57"/>